<dbReference type="EMBL" id="QMFY01000021">
    <property type="protein sequence ID" value="RAV98179.1"/>
    <property type="molecule type" value="Genomic_DNA"/>
</dbReference>
<keyword evidence="2" id="KW-1185">Reference proteome</keyword>
<name>A0A364XVM3_9BACT</name>
<dbReference type="Proteomes" id="UP000251889">
    <property type="component" value="Unassembled WGS sequence"/>
</dbReference>
<proteinExistence type="predicted"/>
<comment type="caution">
    <text evidence="1">The sequence shown here is derived from an EMBL/GenBank/DDBJ whole genome shotgun (WGS) entry which is preliminary data.</text>
</comment>
<evidence type="ECO:0000313" key="2">
    <source>
        <dbReference type="Proteomes" id="UP000251889"/>
    </source>
</evidence>
<evidence type="ECO:0000313" key="1">
    <source>
        <dbReference type="EMBL" id="RAV98179.1"/>
    </source>
</evidence>
<reference evidence="1 2" key="1">
    <citation type="submission" date="2018-06" db="EMBL/GenBank/DDBJ databases">
        <title>Chryseolinea flavus sp. nov., a member of the phylum Bacteroidetes isolated from soil.</title>
        <authorList>
            <person name="Li Y."/>
            <person name="Wang J."/>
        </authorList>
    </citation>
    <scope>NUCLEOTIDE SEQUENCE [LARGE SCALE GENOMIC DNA]</scope>
    <source>
        <strain evidence="1 2">SDU1-6</strain>
    </source>
</reference>
<protein>
    <submittedName>
        <fullName evidence="1">Uncharacterized protein</fullName>
    </submittedName>
</protein>
<accession>A0A364XVM3</accession>
<gene>
    <name evidence="1" type="ORF">DQQ10_25265</name>
</gene>
<organism evidence="1 2">
    <name type="scientific">Pseudochryseolinea flava</name>
    <dbReference type="NCBI Taxonomy" id="2059302"/>
    <lineage>
        <taxon>Bacteria</taxon>
        <taxon>Pseudomonadati</taxon>
        <taxon>Bacteroidota</taxon>
        <taxon>Cytophagia</taxon>
        <taxon>Cytophagales</taxon>
        <taxon>Fulvivirgaceae</taxon>
        <taxon>Pseudochryseolinea</taxon>
    </lineage>
</organism>
<sequence>MWIGSKAFLQKDLGGFEICTFDAVAFKKLSPEATKLLNSLTSLYSSYNDMCAKNQCEKFEEIHQDLLVKLQKEHVLVFSFCSC</sequence>
<dbReference type="AlphaFoldDB" id="A0A364XVM3"/>